<dbReference type="InterPro" id="IPR032675">
    <property type="entry name" value="LRR_dom_sf"/>
</dbReference>
<reference evidence="1" key="1">
    <citation type="submission" date="2023-03" db="EMBL/GenBank/DDBJ databases">
        <title>Massive genome expansion in bonnet fungi (Mycena s.s.) driven by repeated elements and novel gene families across ecological guilds.</title>
        <authorList>
            <consortium name="Lawrence Berkeley National Laboratory"/>
            <person name="Harder C.B."/>
            <person name="Miyauchi S."/>
            <person name="Viragh M."/>
            <person name="Kuo A."/>
            <person name="Thoen E."/>
            <person name="Andreopoulos B."/>
            <person name="Lu D."/>
            <person name="Skrede I."/>
            <person name="Drula E."/>
            <person name="Henrissat B."/>
            <person name="Morin E."/>
            <person name="Kohler A."/>
            <person name="Barry K."/>
            <person name="LaButti K."/>
            <person name="Morin E."/>
            <person name="Salamov A."/>
            <person name="Lipzen A."/>
            <person name="Mereny Z."/>
            <person name="Hegedus B."/>
            <person name="Baldrian P."/>
            <person name="Stursova M."/>
            <person name="Weitz H."/>
            <person name="Taylor A."/>
            <person name="Grigoriev I.V."/>
            <person name="Nagy L.G."/>
            <person name="Martin F."/>
            <person name="Kauserud H."/>
        </authorList>
    </citation>
    <scope>NUCLEOTIDE SEQUENCE</scope>
    <source>
        <strain evidence="1">CBHHK173m</strain>
    </source>
</reference>
<dbReference type="EMBL" id="JARJCN010000005">
    <property type="protein sequence ID" value="KAJ7100921.1"/>
    <property type="molecule type" value="Genomic_DNA"/>
</dbReference>
<evidence type="ECO:0000313" key="1">
    <source>
        <dbReference type="EMBL" id="KAJ7100921.1"/>
    </source>
</evidence>
<accession>A0AAD6XY41</accession>
<dbReference type="AlphaFoldDB" id="A0AAD6XY41"/>
<sequence>MNTDPFLPPELEHRIFKTAASIYPGTIPTLLLVARRVLIWIEPLLYRVVIFSRLRGHFGRVSAFMRKRNSRPPEFYHAVREMILHRSGHWPIDVQRDVLSRCTQLVGLCSTIPLGPTFLPVLGAMHLRHLSITLTNLLDDQGLAHPAFASITHIYIRERPYETDDICTQIPSMPALTHLSLNHARSADVIRMLLAECANLEVLIVHFASATAFAEWSQADPIDDERFVCMPHTRCSRDWHTAVVGLPHPWSRAEDLMAAKRRKDIDAGVYWIEVDYRKELQLNPEYEGF</sequence>
<organism evidence="1 2">
    <name type="scientific">Mycena belliarum</name>
    <dbReference type="NCBI Taxonomy" id="1033014"/>
    <lineage>
        <taxon>Eukaryota</taxon>
        <taxon>Fungi</taxon>
        <taxon>Dikarya</taxon>
        <taxon>Basidiomycota</taxon>
        <taxon>Agaricomycotina</taxon>
        <taxon>Agaricomycetes</taxon>
        <taxon>Agaricomycetidae</taxon>
        <taxon>Agaricales</taxon>
        <taxon>Marasmiineae</taxon>
        <taxon>Mycenaceae</taxon>
        <taxon>Mycena</taxon>
    </lineage>
</organism>
<proteinExistence type="predicted"/>
<dbReference type="SUPFAM" id="SSF52047">
    <property type="entry name" value="RNI-like"/>
    <property type="match status" value="1"/>
</dbReference>
<keyword evidence="2" id="KW-1185">Reference proteome</keyword>
<protein>
    <submittedName>
        <fullName evidence="1">Uncharacterized protein</fullName>
    </submittedName>
</protein>
<dbReference type="Gene3D" id="3.80.10.10">
    <property type="entry name" value="Ribonuclease Inhibitor"/>
    <property type="match status" value="1"/>
</dbReference>
<comment type="caution">
    <text evidence="1">The sequence shown here is derived from an EMBL/GenBank/DDBJ whole genome shotgun (WGS) entry which is preliminary data.</text>
</comment>
<evidence type="ECO:0000313" key="2">
    <source>
        <dbReference type="Proteomes" id="UP001222325"/>
    </source>
</evidence>
<name>A0AAD6XY41_9AGAR</name>
<gene>
    <name evidence="1" type="ORF">B0H15DRAFT_1018192</name>
</gene>
<dbReference type="Proteomes" id="UP001222325">
    <property type="component" value="Unassembled WGS sequence"/>
</dbReference>